<dbReference type="Gene3D" id="1.10.1410.10">
    <property type="match status" value="1"/>
</dbReference>
<dbReference type="EMBL" id="JBGBPQ010000016">
    <property type="protein sequence ID" value="KAL1508361.1"/>
    <property type="molecule type" value="Genomic_DNA"/>
</dbReference>
<reference evidence="3 4" key="1">
    <citation type="journal article" date="2024" name="Science">
        <title>Giant polyketide synthase enzymes in the biosynthesis of giant marine polyether toxins.</title>
        <authorList>
            <person name="Fallon T.R."/>
            <person name="Shende V.V."/>
            <person name="Wierzbicki I.H."/>
            <person name="Pendleton A.L."/>
            <person name="Watervoot N.F."/>
            <person name="Auber R.P."/>
            <person name="Gonzalez D.J."/>
            <person name="Wisecaver J.H."/>
            <person name="Moore B.S."/>
        </authorList>
    </citation>
    <scope>NUCLEOTIDE SEQUENCE [LARGE SCALE GENOMIC DNA]</scope>
    <source>
        <strain evidence="3 4">12B1</strain>
    </source>
</reference>
<accession>A0AB34IWC1</accession>
<dbReference type="PANTHER" id="PTHR12271:SF40">
    <property type="entry name" value="POLY(A) RNA POLYMERASE GLD2"/>
    <property type="match status" value="1"/>
</dbReference>
<dbReference type="GO" id="GO:0031123">
    <property type="term" value="P:RNA 3'-end processing"/>
    <property type="evidence" value="ECO:0007669"/>
    <property type="project" value="TreeGrafter"/>
</dbReference>
<sequence length="504" mass="55576">MAAPAINVSLGDLLSTAKPAKARRKARGQPRAAKEDGGQPSEGKEGGQPFEGKEGGHSGQRAAGGQAGAMSDSAQEHSTGLPSDTASHILWQRLRQVDEMLDLSRRDEMVRALVAHTLLPMFPTATVTIFGSSASGLRGRSSDVDLCVTLPEIPAKSTLEKQRVFLIANLLLKSGAFAKIEPIARASVPLVKCFCVPLNVNCDVVPSAEIGVHNSALLKAYSACHPLSRQLILLVKLWASQRKICNAAEHHLSSYGHVLTCIHFCLAGASPPLVDDLLSPEAVNRVSSRMCRGFDVRFGEGSSCSLQQLRDEAPGLATVALQYFEYMLQHWQDHVLSLRAGDGTFRFSKHRWGHEDAKLKETLARLSIEDPFEGIMSQRPHDIGRSCTLQKFKQLREEWERAAGLLRRCHSDPASSQEAIAKLLEEVYPDSAPRWVKNAHGRRVDSDGQAYTALEFLEYYGQQAARSKWRKAKELNEADSKVRTTEELELQFQRTDLNDRSQPI</sequence>
<dbReference type="Gene3D" id="3.30.460.10">
    <property type="entry name" value="Beta Polymerase, domain 2"/>
    <property type="match status" value="1"/>
</dbReference>
<dbReference type="InterPro" id="IPR043519">
    <property type="entry name" value="NT_sf"/>
</dbReference>
<dbReference type="GO" id="GO:0016779">
    <property type="term" value="F:nucleotidyltransferase activity"/>
    <property type="evidence" value="ECO:0007669"/>
    <property type="project" value="TreeGrafter"/>
</dbReference>
<feature type="compositionally biased region" description="Polar residues" evidence="1">
    <location>
        <begin position="72"/>
        <end position="84"/>
    </location>
</feature>
<dbReference type="Proteomes" id="UP001515480">
    <property type="component" value="Unassembled WGS sequence"/>
</dbReference>
<evidence type="ECO:0000256" key="1">
    <source>
        <dbReference type="SAM" id="MobiDB-lite"/>
    </source>
</evidence>
<dbReference type="InterPro" id="IPR054708">
    <property type="entry name" value="MTPAP-like_central"/>
</dbReference>
<gene>
    <name evidence="3" type="ORF">AB1Y20_004471</name>
</gene>
<evidence type="ECO:0000259" key="2">
    <source>
        <dbReference type="Pfam" id="PF22600"/>
    </source>
</evidence>
<name>A0AB34IWC1_PRYPA</name>
<feature type="region of interest" description="Disordered" evidence="1">
    <location>
        <begin position="1"/>
        <end position="84"/>
    </location>
</feature>
<feature type="compositionally biased region" description="Basic and acidic residues" evidence="1">
    <location>
        <begin position="32"/>
        <end position="56"/>
    </location>
</feature>
<evidence type="ECO:0000313" key="3">
    <source>
        <dbReference type="EMBL" id="KAL1508361.1"/>
    </source>
</evidence>
<dbReference type="SUPFAM" id="SSF81301">
    <property type="entry name" value="Nucleotidyltransferase"/>
    <property type="match status" value="1"/>
</dbReference>
<dbReference type="CDD" id="cd05402">
    <property type="entry name" value="NT_PAP_TUTase"/>
    <property type="match status" value="1"/>
</dbReference>
<dbReference type="PANTHER" id="PTHR12271">
    <property type="entry name" value="POLY A POLYMERASE CID PAP -RELATED"/>
    <property type="match status" value="1"/>
</dbReference>
<protein>
    <recommendedName>
        <fullName evidence="2">Poly(A) RNA polymerase mitochondrial-like central palm domain-containing protein</fullName>
    </recommendedName>
</protein>
<dbReference type="AlphaFoldDB" id="A0AB34IWC1"/>
<proteinExistence type="predicted"/>
<keyword evidence="4" id="KW-1185">Reference proteome</keyword>
<organism evidence="3 4">
    <name type="scientific">Prymnesium parvum</name>
    <name type="common">Toxic golden alga</name>
    <dbReference type="NCBI Taxonomy" id="97485"/>
    <lineage>
        <taxon>Eukaryota</taxon>
        <taxon>Haptista</taxon>
        <taxon>Haptophyta</taxon>
        <taxon>Prymnesiophyceae</taxon>
        <taxon>Prymnesiales</taxon>
        <taxon>Prymnesiaceae</taxon>
        <taxon>Prymnesium</taxon>
    </lineage>
</organism>
<comment type="caution">
    <text evidence="3">The sequence shown here is derived from an EMBL/GenBank/DDBJ whole genome shotgun (WGS) entry which is preliminary data.</text>
</comment>
<dbReference type="Pfam" id="PF22600">
    <property type="entry name" value="MTPAP-like_central"/>
    <property type="match status" value="1"/>
</dbReference>
<dbReference type="SUPFAM" id="SSF81631">
    <property type="entry name" value="PAP/OAS1 substrate-binding domain"/>
    <property type="match status" value="1"/>
</dbReference>
<evidence type="ECO:0000313" key="4">
    <source>
        <dbReference type="Proteomes" id="UP001515480"/>
    </source>
</evidence>
<feature type="domain" description="Poly(A) RNA polymerase mitochondrial-like central palm" evidence="2">
    <location>
        <begin position="93"/>
        <end position="222"/>
    </location>
</feature>